<proteinExistence type="predicted"/>
<accession>A0A9P5U690</accession>
<dbReference type="OrthoDB" id="3149508at2759"/>
<reference evidence="2" key="1">
    <citation type="submission" date="2020-11" db="EMBL/GenBank/DDBJ databases">
        <authorList>
            <consortium name="DOE Joint Genome Institute"/>
            <person name="Ahrendt S."/>
            <person name="Riley R."/>
            <person name="Andreopoulos W."/>
            <person name="Labutti K."/>
            <person name="Pangilinan J."/>
            <person name="Ruiz-Duenas F.J."/>
            <person name="Barrasa J.M."/>
            <person name="Sanchez-Garcia M."/>
            <person name="Camarero S."/>
            <person name="Miyauchi S."/>
            <person name="Serrano A."/>
            <person name="Linde D."/>
            <person name="Babiker R."/>
            <person name="Drula E."/>
            <person name="Ayuso-Fernandez I."/>
            <person name="Pacheco R."/>
            <person name="Padilla G."/>
            <person name="Ferreira P."/>
            <person name="Barriuso J."/>
            <person name="Kellner H."/>
            <person name="Castanera R."/>
            <person name="Alfaro M."/>
            <person name="Ramirez L."/>
            <person name="Pisabarro A.G."/>
            <person name="Kuo A."/>
            <person name="Tritt A."/>
            <person name="Lipzen A."/>
            <person name="He G."/>
            <person name="Yan M."/>
            <person name="Ng V."/>
            <person name="Cullen D."/>
            <person name="Martin F."/>
            <person name="Rosso M.-N."/>
            <person name="Henrissat B."/>
            <person name="Hibbett D."/>
            <person name="Martinez A.T."/>
            <person name="Grigoriev I.V."/>
        </authorList>
    </citation>
    <scope>NUCLEOTIDE SEQUENCE</scope>
    <source>
        <strain evidence="2">AH 40177</strain>
    </source>
</reference>
<gene>
    <name evidence="2" type="ORF">BDP27DRAFT_1227307</name>
</gene>
<dbReference type="EMBL" id="JADNRY010000085">
    <property type="protein sequence ID" value="KAF9066588.1"/>
    <property type="molecule type" value="Genomic_DNA"/>
</dbReference>
<dbReference type="InterPro" id="IPR041457">
    <property type="entry name" value="CxC2_KDZ-assoc"/>
</dbReference>
<organism evidence="2 3">
    <name type="scientific">Rhodocollybia butyracea</name>
    <dbReference type="NCBI Taxonomy" id="206335"/>
    <lineage>
        <taxon>Eukaryota</taxon>
        <taxon>Fungi</taxon>
        <taxon>Dikarya</taxon>
        <taxon>Basidiomycota</taxon>
        <taxon>Agaricomycotina</taxon>
        <taxon>Agaricomycetes</taxon>
        <taxon>Agaricomycetidae</taxon>
        <taxon>Agaricales</taxon>
        <taxon>Marasmiineae</taxon>
        <taxon>Omphalotaceae</taxon>
        <taxon>Rhodocollybia</taxon>
    </lineage>
</organism>
<feature type="domain" description="CxC2-like cysteine cluster KDZ transposase-associated" evidence="1">
    <location>
        <begin position="1"/>
        <end position="49"/>
    </location>
</feature>
<dbReference type="Proteomes" id="UP000772434">
    <property type="component" value="Unassembled WGS sequence"/>
</dbReference>
<dbReference type="AlphaFoldDB" id="A0A9P5U690"/>
<sequence>MKARLFPASAKDPRTLITFQALDDYTEHHLASKKSSYDYIGALRRLSDGFSTEAIPDPREQFLFACRIWRKLRMDKHSGQVFDLGAEFPHRTPGSIIKYCVACPEDGFNMEPGWERTPDKHLNQEQWTLDGNFHLGQYTKNTDPNDICLVTDNGIGYFPDQVGKLNIMLYTGQSDMISQKSTCNYLKVVNNQNKKKFKNMRYSGVVNLACLHCFIRSSMNLQKGKGFRFTDFAVQHGLSHTCFDRASDFIGASDSLLSYECNCQYCVNLCKRFAKNLTDEFWSPYGSTH</sequence>
<comment type="caution">
    <text evidence="2">The sequence shown here is derived from an EMBL/GenBank/DDBJ whole genome shotgun (WGS) entry which is preliminary data.</text>
</comment>
<evidence type="ECO:0000313" key="3">
    <source>
        <dbReference type="Proteomes" id="UP000772434"/>
    </source>
</evidence>
<evidence type="ECO:0000313" key="2">
    <source>
        <dbReference type="EMBL" id="KAF9066588.1"/>
    </source>
</evidence>
<dbReference type="Pfam" id="PF18758">
    <property type="entry name" value="KDZ"/>
    <property type="match status" value="1"/>
</dbReference>
<protein>
    <recommendedName>
        <fullName evidence="1">CxC2-like cysteine cluster KDZ transposase-associated domain-containing protein</fullName>
    </recommendedName>
</protein>
<keyword evidence="3" id="KW-1185">Reference proteome</keyword>
<evidence type="ECO:0000259" key="1">
    <source>
        <dbReference type="Pfam" id="PF18803"/>
    </source>
</evidence>
<name>A0A9P5U690_9AGAR</name>
<dbReference type="Pfam" id="PF18803">
    <property type="entry name" value="CxC2"/>
    <property type="match status" value="1"/>
</dbReference>
<dbReference type="InterPro" id="IPR040521">
    <property type="entry name" value="KDZ"/>
</dbReference>